<dbReference type="InterPro" id="IPR013785">
    <property type="entry name" value="Aldolase_TIM"/>
</dbReference>
<comment type="caution">
    <text evidence="8">Lacks conserved residue(s) required for the propagation of feature annotation.</text>
</comment>
<evidence type="ECO:0000256" key="8">
    <source>
        <dbReference type="HAMAP-Rule" id="MF_00917"/>
    </source>
</evidence>
<keyword evidence="5 8" id="KW-0408">Iron</keyword>
<feature type="binding site" evidence="8">
    <location>
        <position position="40"/>
    </location>
    <ligand>
        <name>Mg(2+)</name>
        <dbReference type="ChEBI" id="CHEBI:18420"/>
    </ligand>
</feature>
<dbReference type="STRING" id="651182.TOL2_C37540"/>
<keyword evidence="1 8" id="KW-0004">4Fe-4S</keyword>
<comment type="catalytic activity">
    <reaction evidence="8">
        <text>6-carboxy-5,6,7,8-tetrahydropterin + H(+) = 7-carboxy-7-carbaguanine + NH4(+)</text>
        <dbReference type="Rhea" id="RHEA:27974"/>
        <dbReference type="ChEBI" id="CHEBI:15378"/>
        <dbReference type="ChEBI" id="CHEBI:28938"/>
        <dbReference type="ChEBI" id="CHEBI:61032"/>
        <dbReference type="ChEBI" id="CHEBI:61036"/>
        <dbReference type="EC" id="4.3.99.3"/>
    </reaction>
</comment>
<sequence length="214" mass="24074">MQLNICEIFYSLQGESSFTGLPCIFIRLSGCNLACSWCDTEYANTESHPMTIDQILKKTLSYNCNLVEITGGEPLLQDGTPVLISALLDKNYQVLLETNGSKSIKNISLDCIKIMDIKCPSSNESDSFLPENINFLTQQDEIKFVISSRKDYEFAKAIIDTKLRKISPKKIHLSPVFGQISPDAIAGWMIDDNLHARLSLQQHKIIWDPDKRGV</sequence>
<evidence type="ECO:0000313" key="11">
    <source>
        <dbReference type="Proteomes" id="UP000007347"/>
    </source>
</evidence>
<accession>K0NML0</accession>
<dbReference type="Pfam" id="PF04055">
    <property type="entry name" value="Radical_SAM"/>
    <property type="match status" value="1"/>
</dbReference>
<dbReference type="SFLD" id="SFLDS00029">
    <property type="entry name" value="Radical_SAM"/>
    <property type="match status" value="1"/>
</dbReference>
<dbReference type="OrthoDB" id="9792276at2"/>
<dbReference type="AlphaFoldDB" id="K0NML0"/>
<dbReference type="InterPro" id="IPR058240">
    <property type="entry name" value="rSAM_sf"/>
</dbReference>
<dbReference type="UniPathway" id="UPA00391"/>
<dbReference type="KEGG" id="dto:TOL2_C37540"/>
<keyword evidence="4 8" id="KW-0460">Magnesium</keyword>
<dbReference type="Proteomes" id="UP000007347">
    <property type="component" value="Chromosome"/>
</dbReference>
<organism evidence="10 11">
    <name type="scientific">Desulfobacula toluolica (strain DSM 7467 / Tol2)</name>
    <dbReference type="NCBI Taxonomy" id="651182"/>
    <lineage>
        <taxon>Bacteria</taxon>
        <taxon>Pseudomonadati</taxon>
        <taxon>Thermodesulfobacteriota</taxon>
        <taxon>Desulfobacteria</taxon>
        <taxon>Desulfobacterales</taxon>
        <taxon>Desulfobacteraceae</taxon>
        <taxon>Desulfobacula</taxon>
    </lineage>
</organism>
<dbReference type="SUPFAM" id="SSF102114">
    <property type="entry name" value="Radical SAM enzymes"/>
    <property type="match status" value="1"/>
</dbReference>
<comment type="cofactor">
    <cofactor evidence="8">
        <name>[4Fe-4S] cluster</name>
        <dbReference type="ChEBI" id="CHEBI:49883"/>
    </cofactor>
    <text evidence="8">Binds 1 [4Fe-4S] cluster. The cluster is coordinated with 3 cysteines and an exchangeable S-adenosyl-L-methionine.</text>
</comment>
<evidence type="ECO:0000256" key="4">
    <source>
        <dbReference type="ARBA" id="ARBA00022842"/>
    </source>
</evidence>
<dbReference type="InterPro" id="IPR007197">
    <property type="entry name" value="rSAM"/>
</dbReference>
<evidence type="ECO:0000313" key="10">
    <source>
        <dbReference type="EMBL" id="CCK81910.1"/>
    </source>
</evidence>
<keyword evidence="6 8" id="KW-0411">Iron-sulfur</keyword>
<feature type="domain" description="Radical SAM core" evidence="9">
    <location>
        <begin position="18"/>
        <end position="209"/>
    </location>
</feature>
<dbReference type="PROSITE" id="PS51918">
    <property type="entry name" value="RADICAL_SAM"/>
    <property type="match status" value="1"/>
</dbReference>
<feature type="binding site" evidence="8">
    <location>
        <begin position="12"/>
        <end position="14"/>
    </location>
    <ligand>
        <name>substrate</name>
    </ligand>
</feature>
<evidence type="ECO:0000259" key="9">
    <source>
        <dbReference type="PROSITE" id="PS51918"/>
    </source>
</evidence>
<keyword evidence="8" id="KW-0671">Queuosine biosynthesis</keyword>
<feature type="binding site" evidence="8">
    <location>
        <position position="27"/>
    </location>
    <ligand>
        <name>substrate</name>
    </ligand>
</feature>
<comment type="cofactor">
    <cofactor evidence="8">
        <name>S-adenosyl-L-methionine</name>
        <dbReference type="ChEBI" id="CHEBI:59789"/>
    </cofactor>
    <text evidence="8">Binds 1 S-adenosyl-L-methionine per subunit.</text>
</comment>
<dbReference type="EC" id="4.3.99.3" evidence="8"/>
<feature type="binding site" evidence="8">
    <location>
        <position position="31"/>
    </location>
    <ligand>
        <name>[4Fe-4S] cluster</name>
        <dbReference type="ChEBI" id="CHEBI:49883"/>
        <note>4Fe-4S-S-AdoMet</note>
    </ligand>
</feature>
<comment type="function">
    <text evidence="8">Catalyzes the complex heterocyclic radical-mediated conversion of 6-carboxy-5,6,7,8-tetrahydropterin (CPH4) to 7-carboxy-7-deazaguanine (CDG), a step common to the biosynthetic pathways of all 7-deazapurine-containing compounds.</text>
</comment>
<evidence type="ECO:0000256" key="2">
    <source>
        <dbReference type="ARBA" id="ARBA00022691"/>
    </source>
</evidence>
<proteinExistence type="inferred from homology"/>
<dbReference type="PATRIC" id="fig|651182.5.peg.4417"/>
<feature type="binding site" evidence="8">
    <location>
        <begin position="37"/>
        <end position="39"/>
    </location>
    <ligand>
        <name>S-adenosyl-L-methionine</name>
        <dbReference type="ChEBI" id="CHEBI:59789"/>
    </ligand>
</feature>
<dbReference type="InterPro" id="IPR024924">
    <property type="entry name" value="7-CO-7-deazaguanine_synth-like"/>
</dbReference>
<dbReference type="GO" id="GO:0008616">
    <property type="term" value="P:tRNA queuosine(34) biosynthetic process"/>
    <property type="evidence" value="ECO:0007669"/>
    <property type="project" value="UniProtKB-UniRule"/>
</dbReference>
<feature type="binding site" evidence="8">
    <location>
        <position position="72"/>
    </location>
    <ligand>
        <name>S-adenosyl-L-methionine</name>
        <dbReference type="ChEBI" id="CHEBI:59789"/>
    </ligand>
</feature>
<dbReference type="CDD" id="cd01335">
    <property type="entry name" value="Radical_SAM"/>
    <property type="match status" value="1"/>
</dbReference>
<evidence type="ECO:0000256" key="3">
    <source>
        <dbReference type="ARBA" id="ARBA00022723"/>
    </source>
</evidence>
<keyword evidence="11" id="KW-1185">Reference proteome</keyword>
<comment type="cofactor">
    <cofactor evidence="8">
        <name>Mg(2+)</name>
        <dbReference type="ChEBI" id="CHEBI:18420"/>
    </cofactor>
</comment>
<evidence type="ECO:0000256" key="6">
    <source>
        <dbReference type="ARBA" id="ARBA00023014"/>
    </source>
</evidence>
<keyword evidence="7 8" id="KW-0456">Lyase</keyword>
<dbReference type="Gene3D" id="3.20.20.70">
    <property type="entry name" value="Aldolase class I"/>
    <property type="match status" value="1"/>
</dbReference>
<dbReference type="GO" id="GO:0000287">
    <property type="term" value="F:magnesium ion binding"/>
    <property type="evidence" value="ECO:0007669"/>
    <property type="project" value="UniProtKB-UniRule"/>
</dbReference>
<evidence type="ECO:0000256" key="7">
    <source>
        <dbReference type="ARBA" id="ARBA00023239"/>
    </source>
</evidence>
<feature type="binding site" evidence="8">
    <location>
        <position position="35"/>
    </location>
    <ligand>
        <name>[4Fe-4S] cluster</name>
        <dbReference type="ChEBI" id="CHEBI:49883"/>
        <note>4Fe-4S-S-AdoMet</note>
    </ligand>
</feature>
<comment type="similarity">
    <text evidence="8">Belongs to the radical SAM superfamily. 7-carboxy-7-deazaguanine synthase family.</text>
</comment>
<dbReference type="PANTHER" id="PTHR42836">
    <property type="entry name" value="7-CARBOXY-7-DEAZAGUANINE SYNTHASE"/>
    <property type="match status" value="1"/>
</dbReference>
<gene>
    <name evidence="8" type="primary">queE</name>
    <name evidence="10" type="ordered locus">TOL2_C37540</name>
</gene>
<dbReference type="HAMAP" id="MF_00917">
    <property type="entry name" value="QueE"/>
    <property type="match status" value="1"/>
</dbReference>
<feature type="binding site" evidence="8">
    <location>
        <position position="70"/>
    </location>
    <ligand>
        <name>substrate</name>
    </ligand>
</feature>
<reference evidence="10 11" key="1">
    <citation type="journal article" date="2013" name="Environ. Microbiol.">
        <title>Complete genome, catabolic sub-proteomes and key-metabolites of Desulfobacula toluolica Tol2, a marine, aromatic compound-degrading, sulfate-reducing bacterium.</title>
        <authorList>
            <person name="Wohlbrand L."/>
            <person name="Jacob J.H."/>
            <person name="Kube M."/>
            <person name="Mussmann M."/>
            <person name="Jarling R."/>
            <person name="Beck A."/>
            <person name="Amann R."/>
            <person name="Wilkes H."/>
            <person name="Reinhardt R."/>
            <person name="Rabus R."/>
        </authorList>
    </citation>
    <scope>NUCLEOTIDE SEQUENCE [LARGE SCALE GENOMIC DNA]</scope>
    <source>
        <strain evidence="11">DSM 7467 / Tol2</strain>
    </source>
</reference>
<protein>
    <recommendedName>
        <fullName evidence="8">7-carboxy-7-deazaguanine synthase</fullName>
        <shortName evidence="8">CDG synthase</shortName>
        <ecNumber evidence="8">4.3.99.3</ecNumber>
    </recommendedName>
    <alternativeName>
        <fullName evidence="8">Queuosine biosynthesis protein QueE</fullName>
    </alternativeName>
</protein>
<name>K0NML0_DESTT</name>
<feature type="binding site" evidence="8">
    <location>
        <position position="38"/>
    </location>
    <ligand>
        <name>[4Fe-4S] cluster</name>
        <dbReference type="ChEBI" id="CHEBI:49883"/>
        <note>4Fe-4S-S-AdoMet</note>
    </ligand>
</feature>
<dbReference type="GO" id="GO:0051539">
    <property type="term" value="F:4 iron, 4 sulfur cluster binding"/>
    <property type="evidence" value="ECO:0007669"/>
    <property type="project" value="UniProtKB-UniRule"/>
</dbReference>
<dbReference type="HOGENOM" id="CLU_066739_2_0_7"/>
<dbReference type="PANTHER" id="PTHR42836:SF1">
    <property type="entry name" value="7-CARBOXY-7-DEAZAGUANINE SYNTHASE"/>
    <property type="match status" value="1"/>
</dbReference>
<dbReference type="GO" id="GO:0016840">
    <property type="term" value="F:carbon-nitrogen lyase activity"/>
    <property type="evidence" value="ECO:0007669"/>
    <property type="project" value="UniProtKB-UniRule"/>
</dbReference>
<dbReference type="EMBL" id="FO203503">
    <property type="protein sequence ID" value="CCK81910.1"/>
    <property type="molecule type" value="Genomic_DNA"/>
</dbReference>
<evidence type="ECO:0000256" key="1">
    <source>
        <dbReference type="ARBA" id="ARBA00022485"/>
    </source>
</evidence>
<dbReference type="RefSeq" id="WP_014959095.1">
    <property type="nucleotide sequence ID" value="NC_018645.1"/>
</dbReference>
<dbReference type="PIRSF" id="PIRSF000370">
    <property type="entry name" value="QueE"/>
    <property type="match status" value="1"/>
</dbReference>
<comment type="pathway">
    <text evidence="8">Purine metabolism; 7-cyano-7-deazaguanine biosynthesis.</text>
</comment>
<keyword evidence="3 8" id="KW-0479">Metal-binding</keyword>
<comment type="subunit">
    <text evidence="8">Homodimer.</text>
</comment>
<evidence type="ECO:0000256" key="5">
    <source>
        <dbReference type="ARBA" id="ARBA00023004"/>
    </source>
</evidence>
<keyword evidence="2 8" id="KW-0949">S-adenosyl-L-methionine</keyword>
<dbReference type="GO" id="GO:1904047">
    <property type="term" value="F:S-adenosyl-L-methionine binding"/>
    <property type="evidence" value="ECO:0007669"/>
    <property type="project" value="UniProtKB-UniRule"/>
</dbReference>